<dbReference type="STRING" id="871325.SAMN05444349_12042"/>
<gene>
    <name evidence="8" type="ORF">SAMN05444349_12042</name>
</gene>
<evidence type="ECO:0000256" key="1">
    <source>
        <dbReference type="ARBA" id="ARBA00006654"/>
    </source>
</evidence>
<dbReference type="RefSeq" id="WP_025075600.1">
    <property type="nucleotide sequence ID" value="NZ_FQVD01000020.1"/>
</dbReference>
<dbReference type="GO" id="GO:0046872">
    <property type="term" value="F:metal ion binding"/>
    <property type="evidence" value="ECO:0007669"/>
    <property type="project" value="UniProtKB-KW"/>
</dbReference>
<name>A0A1M5BS62_9BACE</name>
<dbReference type="SUPFAM" id="SSF56300">
    <property type="entry name" value="Metallo-dependent phosphatases"/>
    <property type="match status" value="1"/>
</dbReference>
<keyword evidence="9" id="KW-1185">Reference proteome</keyword>
<dbReference type="GO" id="GO:0016787">
    <property type="term" value="F:hydrolase activity"/>
    <property type="evidence" value="ECO:0007669"/>
    <property type="project" value="UniProtKB-KW"/>
</dbReference>
<dbReference type="EMBL" id="FQVD01000020">
    <property type="protein sequence ID" value="SHF45240.1"/>
    <property type="molecule type" value="Genomic_DNA"/>
</dbReference>
<dbReference type="GO" id="GO:0030288">
    <property type="term" value="C:outer membrane-bounded periplasmic space"/>
    <property type="evidence" value="ECO:0007669"/>
    <property type="project" value="TreeGrafter"/>
</dbReference>
<sequence>MKKNVCIFVWLLCLVLSVAAQEKFVKLKIVQTSDVHGNYYPYNFITRQEWEGSLARIYVFVQKEREQYKENLILLDNGDILQGQPTAYYYNYIDTISPHICSEMMNFMKYDAGNMGNHDVETGRNVFDRWIRICDFPVLGANIIDTSTGKTHLAPYKVLERDGVKIVVLGMITPAIPAWLSENLWSGLRFDDMEETARKWMKIIREKENPGLVIGLFHAGQEAFKMSGKYNENASLQVAKNVPGFDIVLMGHDHTRECKKIINVAGDSVLIIDPASNSVVFSNVDITLKLKDGKILHKDIQGVLTETKDYGVSEEFMKHFTSQYEAVQNFVSKKIGTFTESISARPAFFGPSAFIDLIHRIQLDITGADISFTAPLSFDAEIMKGEVYVSDMFNLYKYENMLYVMTLSGKEIKDYLEDSYYLCTNQMKSPNDHLLWFKEKLKEGAADRAALQNFSFNFDSAAGIIYTVDVTKPRGEKITIISMADSTPFRMEETYKVALNSYRGNGGGELLTKGAGIPQEKLKDRIIFSTDKDLRFYLMQYIEKKKIINPQALNQWKFIPEEWTVLGAKRDYDLLFKKGKEK</sequence>
<dbReference type="PRINTS" id="PR01607">
    <property type="entry name" value="APYRASEFAMLY"/>
</dbReference>
<dbReference type="GO" id="GO:0000166">
    <property type="term" value="F:nucleotide binding"/>
    <property type="evidence" value="ECO:0007669"/>
    <property type="project" value="UniProtKB-KW"/>
</dbReference>
<dbReference type="Gene3D" id="3.60.21.10">
    <property type="match status" value="1"/>
</dbReference>
<evidence type="ECO:0000259" key="7">
    <source>
        <dbReference type="Pfam" id="PF02872"/>
    </source>
</evidence>
<keyword evidence="2" id="KW-0479">Metal-binding</keyword>
<evidence type="ECO:0000313" key="9">
    <source>
        <dbReference type="Proteomes" id="UP000184436"/>
    </source>
</evidence>
<evidence type="ECO:0000256" key="3">
    <source>
        <dbReference type="ARBA" id="ARBA00022729"/>
    </source>
</evidence>
<comment type="similarity">
    <text evidence="1 5">Belongs to the 5'-nucleotidase family.</text>
</comment>
<dbReference type="PANTHER" id="PTHR11575:SF6">
    <property type="entry name" value="2',3'-CYCLIC-NUCLEOTIDE 2'-PHOSPHODIESTERASE_3'-NUCLEOTIDASE"/>
    <property type="match status" value="1"/>
</dbReference>
<feature type="signal peptide" evidence="5">
    <location>
        <begin position="1"/>
        <end position="20"/>
    </location>
</feature>
<organism evidence="8 9">
    <name type="scientific">Bacteroides faecichinchillae</name>
    <dbReference type="NCBI Taxonomy" id="871325"/>
    <lineage>
        <taxon>Bacteria</taxon>
        <taxon>Pseudomonadati</taxon>
        <taxon>Bacteroidota</taxon>
        <taxon>Bacteroidia</taxon>
        <taxon>Bacteroidales</taxon>
        <taxon>Bacteroidaceae</taxon>
        <taxon>Bacteroides</taxon>
    </lineage>
</organism>
<dbReference type="Gene3D" id="3.90.780.10">
    <property type="entry name" value="5'-Nucleotidase, C-terminal domain"/>
    <property type="match status" value="1"/>
</dbReference>
<keyword evidence="4 5" id="KW-0547">Nucleotide-binding</keyword>
<protein>
    <submittedName>
        <fullName evidence="8">2',3'-cyclic-nucleotide 2'-phosphodiesterase / 3'-nucleotidase</fullName>
    </submittedName>
</protein>
<dbReference type="GO" id="GO:0009166">
    <property type="term" value="P:nucleotide catabolic process"/>
    <property type="evidence" value="ECO:0007669"/>
    <property type="project" value="InterPro"/>
</dbReference>
<evidence type="ECO:0000256" key="2">
    <source>
        <dbReference type="ARBA" id="ARBA00022723"/>
    </source>
</evidence>
<dbReference type="InterPro" id="IPR041827">
    <property type="entry name" value="CpdB_N"/>
</dbReference>
<proteinExistence type="inferred from homology"/>
<evidence type="ECO:0000256" key="5">
    <source>
        <dbReference type="RuleBase" id="RU362119"/>
    </source>
</evidence>
<feature type="domain" description="Calcineurin-like phosphoesterase" evidence="6">
    <location>
        <begin position="27"/>
        <end position="255"/>
    </location>
</feature>
<reference evidence="8 9" key="1">
    <citation type="submission" date="2016-11" db="EMBL/GenBank/DDBJ databases">
        <authorList>
            <person name="Jaros S."/>
            <person name="Januszkiewicz K."/>
            <person name="Wedrychowicz H."/>
        </authorList>
    </citation>
    <scope>NUCLEOTIDE SEQUENCE [LARGE SCALE GENOMIC DNA]</scope>
    <source>
        <strain evidence="8 9">DSM 26883</strain>
    </source>
</reference>
<evidence type="ECO:0000313" key="8">
    <source>
        <dbReference type="EMBL" id="SHF45240.1"/>
    </source>
</evidence>
<dbReference type="AlphaFoldDB" id="A0A1M5BS62"/>
<evidence type="ECO:0000256" key="4">
    <source>
        <dbReference type="ARBA" id="ARBA00022741"/>
    </source>
</evidence>
<dbReference type="InterPro" id="IPR008334">
    <property type="entry name" value="5'-Nucleotdase_C"/>
</dbReference>
<dbReference type="Pfam" id="PF02872">
    <property type="entry name" value="5_nucleotid_C"/>
    <property type="match status" value="1"/>
</dbReference>
<dbReference type="OrthoDB" id="9775118at2"/>
<dbReference type="SUPFAM" id="SSF55816">
    <property type="entry name" value="5'-nucleotidase (syn. UDP-sugar hydrolase), C-terminal domain"/>
    <property type="match status" value="1"/>
</dbReference>
<dbReference type="PANTHER" id="PTHR11575">
    <property type="entry name" value="5'-NUCLEOTIDASE-RELATED"/>
    <property type="match status" value="1"/>
</dbReference>
<feature type="chain" id="PRO_5023986000" evidence="5">
    <location>
        <begin position="21"/>
        <end position="582"/>
    </location>
</feature>
<dbReference type="Pfam" id="PF00149">
    <property type="entry name" value="Metallophos"/>
    <property type="match status" value="1"/>
</dbReference>
<dbReference type="InterPro" id="IPR004843">
    <property type="entry name" value="Calcineurin-like_PHP"/>
</dbReference>
<dbReference type="Proteomes" id="UP000184436">
    <property type="component" value="Unassembled WGS sequence"/>
</dbReference>
<feature type="domain" description="5'-Nucleotidase C-terminal" evidence="7">
    <location>
        <begin position="334"/>
        <end position="509"/>
    </location>
</feature>
<keyword evidence="5" id="KW-0378">Hydrolase</keyword>
<dbReference type="CDD" id="cd07410">
    <property type="entry name" value="MPP_CpdB_N"/>
    <property type="match status" value="1"/>
</dbReference>
<accession>A0A1M5BS62</accession>
<dbReference type="InterPro" id="IPR036907">
    <property type="entry name" value="5'-Nucleotdase_C_sf"/>
</dbReference>
<dbReference type="InterPro" id="IPR006179">
    <property type="entry name" value="5_nucleotidase/apyrase"/>
</dbReference>
<keyword evidence="3 5" id="KW-0732">Signal</keyword>
<evidence type="ECO:0000259" key="6">
    <source>
        <dbReference type="Pfam" id="PF00149"/>
    </source>
</evidence>
<dbReference type="InterPro" id="IPR029052">
    <property type="entry name" value="Metallo-depent_PP-like"/>
</dbReference>